<sequence>MGEEKEHIRQRKEGNWESDRWAGRTAVYGHQEGWQRAALLNSSHDHSHSRRIQADGNRPLGKKGGQRNGDKQRTTGKGEKERKERSQSKWMEEKETNHEEPIEKLGGCNAATNRLAQVAA</sequence>
<name>A0A022VVV3_TRIRU</name>
<gene>
    <name evidence="2" type="ORF">H103_06584</name>
</gene>
<dbReference type="HOGENOM" id="CLU_2051345_0_0_1"/>
<reference evidence="2" key="1">
    <citation type="submission" date="2014-02" db="EMBL/GenBank/DDBJ databases">
        <title>The Genome Sequence of Trichophyton rubrum (morphotype fischeri) CBS 288.86.</title>
        <authorList>
            <consortium name="The Broad Institute Genomics Platform"/>
            <person name="Cuomo C.A."/>
            <person name="White T.C."/>
            <person name="Graser Y."/>
            <person name="Martinez-Rossi N."/>
            <person name="Heitman J."/>
            <person name="Young S.K."/>
            <person name="Zeng Q."/>
            <person name="Gargeya S."/>
            <person name="Abouelleil A."/>
            <person name="Alvarado L."/>
            <person name="Chapman S.B."/>
            <person name="Gainer-Dewar J."/>
            <person name="Goldberg J."/>
            <person name="Griggs A."/>
            <person name="Gujja S."/>
            <person name="Hansen M."/>
            <person name="Howarth C."/>
            <person name="Imamovic A."/>
            <person name="Larimer J."/>
            <person name="Martinez D."/>
            <person name="Murphy C."/>
            <person name="Pearson M.D."/>
            <person name="Persinoti G."/>
            <person name="Poon T."/>
            <person name="Priest M."/>
            <person name="Roberts A.D."/>
            <person name="Saif S."/>
            <person name="Shea T.D."/>
            <person name="Sykes S.N."/>
            <person name="Wortman J."/>
            <person name="Nusbaum C."/>
            <person name="Birren B."/>
        </authorList>
    </citation>
    <scope>NUCLEOTIDE SEQUENCE [LARGE SCALE GENOMIC DNA]</scope>
    <source>
        <strain evidence="2">CBS 288.86</strain>
    </source>
</reference>
<feature type="region of interest" description="Disordered" evidence="1">
    <location>
        <begin position="38"/>
        <end position="108"/>
    </location>
</feature>
<organism evidence="2">
    <name type="scientific">Trichophyton rubrum CBS 288.86</name>
    <dbReference type="NCBI Taxonomy" id="1215330"/>
    <lineage>
        <taxon>Eukaryota</taxon>
        <taxon>Fungi</taxon>
        <taxon>Dikarya</taxon>
        <taxon>Ascomycota</taxon>
        <taxon>Pezizomycotina</taxon>
        <taxon>Eurotiomycetes</taxon>
        <taxon>Eurotiomycetidae</taxon>
        <taxon>Onygenales</taxon>
        <taxon>Arthrodermataceae</taxon>
        <taxon>Trichophyton</taxon>
    </lineage>
</organism>
<evidence type="ECO:0000256" key="1">
    <source>
        <dbReference type="SAM" id="MobiDB-lite"/>
    </source>
</evidence>
<evidence type="ECO:0000313" key="2">
    <source>
        <dbReference type="EMBL" id="EZF49868.1"/>
    </source>
</evidence>
<dbReference type="Proteomes" id="UP000023758">
    <property type="component" value="Unassembled WGS sequence"/>
</dbReference>
<feature type="region of interest" description="Disordered" evidence="1">
    <location>
        <begin position="1"/>
        <end position="22"/>
    </location>
</feature>
<accession>A0A022VVV3</accession>
<dbReference type="AlphaFoldDB" id="A0A022VVV3"/>
<proteinExistence type="predicted"/>
<feature type="compositionally biased region" description="Basic and acidic residues" evidence="1">
    <location>
        <begin position="68"/>
        <end position="103"/>
    </location>
</feature>
<protein>
    <submittedName>
        <fullName evidence="2">Uncharacterized protein</fullName>
    </submittedName>
</protein>
<dbReference type="EMBL" id="KK207894">
    <property type="protein sequence ID" value="EZF49868.1"/>
    <property type="molecule type" value="Genomic_DNA"/>
</dbReference>